<proteinExistence type="predicted"/>
<evidence type="ECO:0000256" key="3">
    <source>
        <dbReference type="SAM" id="Phobius"/>
    </source>
</evidence>
<evidence type="ECO:0000313" key="6">
    <source>
        <dbReference type="Proteomes" id="UP000003880"/>
    </source>
</evidence>
<dbReference type="Gene3D" id="1.10.10.10">
    <property type="entry name" value="Winged helix-like DNA-binding domain superfamily/Winged helix DNA-binding domain"/>
    <property type="match status" value="1"/>
</dbReference>
<reference evidence="5 6" key="1">
    <citation type="submission" date="2010-02" db="EMBL/GenBank/DDBJ databases">
        <authorList>
            <person name="Weinstock G."/>
            <person name="Sodergren E."/>
            <person name="Clifton S."/>
            <person name="Fulton L."/>
            <person name="Fulton B."/>
            <person name="Courtney L."/>
            <person name="Fronick C."/>
            <person name="Harrison M."/>
            <person name="Strong C."/>
            <person name="Farmer C."/>
            <person name="Delahaunty K."/>
            <person name="Markovic C."/>
            <person name="Hall O."/>
            <person name="Minx P."/>
            <person name="Tomlinson C."/>
            <person name="Mitreva M."/>
            <person name="Nelson J."/>
            <person name="Hou S."/>
            <person name="Wollam A."/>
            <person name="Pepin K.H."/>
            <person name="Johnson M."/>
            <person name="Bhonagiri V."/>
            <person name="Zhang X."/>
            <person name="Suruliraj S."/>
            <person name="Warren W."/>
            <person name="Chinwalla A."/>
            <person name="Mardis E.R."/>
            <person name="Wilson R.K."/>
        </authorList>
    </citation>
    <scope>NUCLEOTIDE SEQUENCE [LARGE SCALE GENOMIC DNA]</scope>
    <source>
        <strain evidence="5 6">ATCC 29220</strain>
    </source>
</reference>
<organism evidence="5 6">
    <name type="scientific">Citrobacter youngae ATCC 29220</name>
    <dbReference type="NCBI Taxonomy" id="500640"/>
    <lineage>
        <taxon>Bacteria</taxon>
        <taxon>Pseudomonadati</taxon>
        <taxon>Pseudomonadota</taxon>
        <taxon>Gammaproteobacteria</taxon>
        <taxon>Enterobacterales</taxon>
        <taxon>Enterobacteriaceae</taxon>
        <taxon>Citrobacter</taxon>
        <taxon>Citrobacter freundii complex</taxon>
    </lineage>
</organism>
<dbReference type="GO" id="GO:0003677">
    <property type="term" value="F:DNA binding"/>
    <property type="evidence" value="ECO:0007669"/>
    <property type="project" value="UniProtKB-UniRule"/>
</dbReference>
<evidence type="ECO:0000256" key="1">
    <source>
        <dbReference type="ARBA" id="ARBA00023125"/>
    </source>
</evidence>
<feature type="domain" description="OmpR/PhoB-type" evidence="4">
    <location>
        <begin position="22"/>
        <end position="125"/>
    </location>
</feature>
<dbReference type="InterPro" id="IPR016032">
    <property type="entry name" value="Sig_transdc_resp-reg_C-effctor"/>
</dbReference>
<comment type="caution">
    <text evidence="5">The sequence shown here is derived from an EMBL/GenBank/DDBJ whole genome shotgun (WGS) entry which is preliminary data.</text>
</comment>
<dbReference type="InterPro" id="IPR036388">
    <property type="entry name" value="WH-like_DNA-bd_sf"/>
</dbReference>
<name>D4BIW5_9ENTR</name>
<keyword evidence="3" id="KW-0472">Membrane</keyword>
<dbReference type="GO" id="GO:0006355">
    <property type="term" value="P:regulation of DNA-templated transcription"/>
    <property type="evidence" value="ECO:0007669"/>
    <property type="project" value="InterPro"/>
</dbReference>
<evidence type="ECO:0000313" key="5">
    <source>
        <dbReference type="EMBL" id="EFE06359.1"/>
    </source>
</evidence>
<keyword evidence="3" id="KW-0812">Transmembrane</keyword>
<gene>
    <name evidence="5" type="ORF">CIT292_10482</name>
</gene>
<dbReference type="InterPro" id="IPR001867">
    <property type="entry name" value="OmpR/PhoB-type_DNA-bd"/>
</dbReference>
<keyword evidence="3" id="KW-1133">Transmembrane helix</keyword>
<protein>
    <submittedName>
        <fullName evidence="5">Transcriptional regulatory protein, C-terminal domain protein</fullName>
    </submittedName>
</protein>
<dbReference type="Proteomes" id="UP000003880">
    <property type="component" value="Unassembled WGS sequence"/>
</dbReference>
<accession>D4BIW5</accession>
<dbReference type="HOGENOM" id="CLU_075545_0_2_6"/>
<dbReference type="EMBL" id="ABWL02000023">
    <property type="protein sequence ID" value="EFE06359.1"/>
    <property type="molecule type" value="Genomic_DNA"/>
</dbReference>
<evidence type="ECO:0000259" key="4">
    <source>
        <dbReference type="PROSITE" id="PS51755"/>
    </source>
</evidence>
<feature type="transmembrane region" description="Helical" evidence="3">
    <location>
        <begin position="164"/>
        <end position="187"/>
    </location>
</feature>
<dbReference type="eggNOG" id="COG3710">
    <property type="taxonomic scope" value="Bacteria"/>
</dbReference>
<keyword evidence="1 2" id="KW-0238">DNA-binding</keyword>
<dbReference type="GO" id="GO:0000160">
    <property type="term" value="P:phosphorelay signal transduction system"/>
    <property type="evidence" value="ECO:0007669"/>
    <property type="project" value="InterPro"/>
</dbReference>
<feature type="DNA-binding region" description="OmpR/PhoB-type" evidence="2">
    <location>
        <begin position="22"/>
        <end position="125"/>
    </location>
</feature>
<dbReference type="SUPFAM" id="SSF46894">
    <property type="entry name" value="C-terminal effector domain of the bipartite response regulators"/>
    <property type="match status" value="1"/>
</dbReference>
<dbReference type="PROSITE" id="PS51755">
    <property type="entry name" value="OMPR_PHOB"/>
    <property type="match status" value="1"/>
</dbReference>
<sequence>MDVKFNRYANTRGDTFWLLRAGQLYLINQLVEFNPDNKSLVNRQTGRTIQLQLPASLCFLYLITHASDIVSQNTLMTVGWGERNNVTTANTFYQAILTLRNALADVGLPRDTVKTISRRGLRLNENTQVEAITDLQSDVSPLSVIEERAPAKIIPTAPQQPTQIAWWNILFSVGIVIATLVIWLVWYQTRPVMPFSKFVSVSMQIPSRQNCKIYYSPNEYDQQGYFNLMQLHPFLCENNKHVFLTGYLKAERMVAFVCDKDARTDAHAFCTTHYYWMRGQ</sequence>
<dbReference type="AlphaFoldDB" id="D4BIW5"/>
<evidence type="ECO:0000256" key="2">
    <source>
        <dbReference type="PROSITE-ProRule" id="PRU01091"/>
    </source>
</evidence>
<dbReference type="SMART" id="SM00862">
    <property type="entry name" value="Trans_reg_C"/>
    <property type="match status" value="1"/>
</dbReference>